<organism evidence="4 5">
    <name type="scientific">Mugilogobius chulae</name>
    <name type="common">yellowstripe goby</name>
    <dbReference type="NCBI Taxonomy" id="88201"/>
    <lineage>
        <taxon>Eukaryota</taxon>
        <taxon>Metazoa</taxon>
        <taxon>Chordata</taxon>
        <taxon>Craniata</taxon>
        <taxon>Vertebrata</taxon>
        <taxon>Euteleostomi</taxon>
        <taxon>Actinopterygii</taxon>
        <taxon>Neopterygii</taxon>
        <taxon>Teleostei</taxon>
        <taxon>Neoteleostei</taxon>
        <taxon>Acanthomorphata</taxon>
        <taxon>Gobiaria</taxon>
        <taxon>Gobiiformes</taxon>
        <taxon>Gobioidei</taxon>
        <taxon>Gobiidae</taxon>
        <taxon>Gobionellinae</taxon>
        <taxon>Mugilogobius</taxon>
    </lineage>
</organism>
<keyword evidence="5" id="KW-1185">Reference proteome</keyword>
<dbReference type="Gene3D" id="3.10.250.10">
    <property type="entry name" value="SRCR-like domain"/>
    <property type="match status" value="1"/>
</dbReference>
<evidence type="ECO:0000259" key="3">
    <source>
        <dbReference type="PROSITE" id="PS50287"/>
    </source>
</evidence>
<proteinExistence type="predicted"/>
<evidence type="ECO:0000256" key="1">
    <source>
        <dbReference type="ARBA" id="ARBA00023157"/>
    </source>
</evidence>
<dbReference type="AlphaFoldDB" id="A0AAW0PEN7"/>
<evidence type="ECO:0000256" key="2">
    <source>
        <dbReference type="PROSITE-ProRule" id="PRU00196"/>
    </source>
</evidence>
<sequence>MWSSVCAEDFGQTEAEVVCGELDCGGVSELQRALFTEGSAVGRSFHCNGAETALKDCESSETRCSAAANITCTGTQPFCSLDVATSVGLHQLAASDCGQCQRSGAASPNPGVGFQRTTCVGS</sequence>
<gene>
    <name evidence="4" type="ORF">WMY93_012523</name>
</gene>
<dbReference type="InterPro" id="IPR001190">
    <property type="entry name" value="SRCR"/>
</dbReference>
<accession>A0AAW0PEN7</accession>
<keyword evidence="1 2" id="KW-1015">Disulfide bond</keyword>
<comment type="caution">
    <text evidence="4">The sequence shown here is derived from an EMBL/GenBank/DDBJ whole genome shotgun (WGS) entry which is preliminary data.</text>
</comment>
<name>A0AAW0PEN7_9GOBI</name>
<evidence type="ECO:0000313" key="4">
    <source>
        <dbReference type="EMBL" id="KAK7916762.1"/>
    </source>
</evidence>
<reference evidence="5" key="1">
    <citation type="submission" date="2024-04" db="EMBL/GenBank/DDBJ databases">
        <title>Salinicola lusitanus LLJ914,a marine bacterium isolated from the Okinawa Trough.</title>
        <authorList>
            <person name="Li J."/>
        </authorList>
    </citation>
    <scope>NUCLEOTIDE SEQUENCE [LARGE SCALE GENOMIC DNA]</scope>
</reference>
<feature type="disulfide bond" evidence="2">
    <location>
        <begin position="47"/>
        <end position="57"/>
    </location>
</feature>
<dbReference type="EMBL" id="JBBPFD010000008">
    <property type="protein sequence ID" value="KAK7916762.1"/>
    <property type="molecule type" value="Genomic_DNA"/>
</dbReference>
<evidence type="ECO:0000313" key="5">
    <source>
        <dbReference type="Proteomes" id="UP001460270"/>
    </source>
</evidence>
<feature type="domain" description="SRCR" evidence="3">
    <location>
        <begin position="1"/>
        <end position="73"/>
    </location>
</feature>
<comment type="caution">
    <text evidence="2">Lacks conserved residue(s) required for the propagation of feature annotation.</text>
</comment>
<dbReference type="SUPFAM" id="SSF56487">
    <property type="entry name" value="SRCR-like"/>
    <property type="match status" value="1"/>
</dbReference>
<dbReference type="Pfam" id="PF00530">
    <property type="entry name" value="SRCR"/>
    <property type="match status" value="1"/>
</dbReference>
<protein>
    <recommendedName>
        <fullName evidence="3">SRCR domain-containing protein</fullName>
    </recommendedName>
</protein>
<dbReference type="GO" id="GO:0016020">
    <property type="term" value="C:membrane"/>
    <property type="evidence" value="ECO:0007669"/>
    <property type="project" value="InterPro"/>
</dbReference>
<dbReference type="SMART" id="SM00202">
    <property type="entry name" value="SR"/>
    <property type="match status" value="1"/>
</dbReference>
<dbReference type="Proteomes" id="UP001460270">
    <property type="component" value="Unassembled WGS sequence"/>
</dbReference>
<dbReference type="InterPro" id="IPR036772">
    <property type="entry name" value="SRCR-like_dom_sf"/>
</dbReference>
<dbReference type="PROSITE" id="PS50287">
    <property type="entry name" value="SRCR_2"/>
    <property type="match status" value="1"/>
</dbReference>